<feature type="non-terminal residue" evidence="1">
    <location>
        <position position="1"/>
    </location>
</feature>
<comment type="caution">
    <text evidence="1">The sequence shown here is derived from an EMBL/GenBank/DDBJ whole genome shotgun (WGS) entry which is preliminary data.</text>
</comment>
<organism evidence="1 2">
    <name type="scientific">Streptococcus anginosus</name>
    <dbReference type="NCBI Taxonomy" id="1328"/>
    <lineage>
        <taxon>Bacteria</taxon>
        <taxon>Bacillati</taxon>
        <taxon>Bacillota</taxon>
        <taxon>Bacilli</taxon>
        <taxon>Lactobacillales</taxon>
        <taxon>Streptococcaceae</taxon>
        <taxon>Streptococcus</taxon>
        <taxon>Streptococcus anginosus group</taxon>
    </lineage>
</organism>
<protein>
    <submittedName>
        <fullName evidence="1">Uncharacterized protein</fullName>
    </submittedName>
</protein>
<sequence length="80" mass="8873">QSAGEHALPGIVRPVRTPVALAYSFVSKWYVERKDPQPAPQLLTGAQEDLALTEAIEAQLVEWPESLNDALGMPEFRMQI</sequence>
<gene>
    <name evidence="1" type="ORF">OJ597_13340</name>
</gene>
<dbReference type="EMBL" id="JAPAHU010000443">
    <property type="protein sequence ID" value="MCW1043356.1"/>
    <property type="molecule type" value="Genomic_DNA"/>
</dbReference>
<evidence type="ECO:0000313" key="1">
    <source>
        <dbReference type="EMBL" id="MCW1043356.1"/>
    </source>
</evidence>
<accession>A0ABT3ED81</accession>
<name>A0ABT3ED81_STRAP</name>
<reference evidence="1 2" key="1">
    <citation type="submission" date="2022-10" db="EMBL/GenBank/DDBJ databases">
        <title>Comparative genomic study of S. anginosus.</title>
        <authorList>
            <person name="Prasad A."/>
            <person name="Ene A."/>
            <person name="Jablonska S."/>
            <person name="Du J."/>
            <person name="Wolfe A.J."/>
            <person name="Putonti C."/>
        </authorList>
    </citation>
    <scope>NUCLEOTIDE SEQUENCE [LARGE SCALE GENOMIC DNA]</scope>
    <source>
        <strain evidence="1 2">UMB9231</strain>
    </source>
</reference>
<evidence type="ECO:0000313" key="2">
    <source>
        <dbReference type="Proteomes" id="UP001526076"/>
    </source>
</evidence>
<keyword evidence="2" id="KW-1185">Reference proteome</keyword>
<feature type="non-terminal residue" evidence="1">
    <location>
        <position position="80"/>
    </location>
</feature>
<proteinExistence type="predicted"/>
<dbReference type="Proteomes" id="UP001526076">
    <property type="component" value="Unassembled WGS sequence"/>
</dbReference>